<dbReference type="PRINTS" id="PR01071">
    <property type="entry name" value="ACOABIOTINCC"/>
</dbReference>
<dbReference type="InterPro" id="IPR050709">
    <property type="entry name" value="Biotin_Carboxyl_Carrier/Decarb"/>
</dbReference>
<dbReference type="Proteomes" id="UP000186112">
    <property type="component" value="Unassembled WGS sequence"/>
</dbReference>
<evidence type="ECO:0000256" key="2">
    <source>
        <dbReference type="ARBA" id="ARBA00023267"/>
    </source>
</evidence>
<sequence length="157" mass="17936">MDLKDIKDLILAIDKTSIEKVEIEKDDIKINIYKNTGTINSRGNTNSDDMYLYEDKNKYEDIVKDEPKSTEIPENQEDFFIAKSPIVGIYYSASSPNSDSFVKVGQRVKKGDTLCIVEAMKIMNEIEAEIDGEVVEIYAQDEDIIQYGQALLKLRRI</sequence>
<evidence type="ECO:0000313" key="6">
    <source>
        <dbReference type="Proteomes" id="UP000186112"/>
    </source>
</evidence>
<comment type="function">
    <text evidence="3">This protein is a component of the acetyl coenzyme A carboxylase complex; first, biotin carboxylase catalyzes the carboxylation of the carrier protein and then the transcarboxylase transfers the carboxyl group to form malonyl-CoA.</text>
</comment>
<proteinExistence type="predicted"/>
<dbReference type="CDD" id="cd06850">
    <property type="entry name" value="biotinyl_domain"/>
    <property type="match status" value="1"/>
</dbReference>
<dbReference type="InterPro" id="IPR011053">
    <property type="entry name" value="Single_hybrid_motif"/>
</dbReference>
<keyword evidence="3" id="KW-0443">Lipid metabolism</keyword>
<dbReference type="EMBL" id="LTDM01000003">
    <property type="protein sequence ID" value="OLS03704.1"/>
    <property type="molecule type" value="Genomic_DNA"/>
</dbReference>
<dbReference type="RefSeq" id="WP_075724254.1">
    <property type="nucleotide sequence ID" value="NZ_LTDM01000003.1"/>
</dbReference>
<dbReference type="NCBIfam" id="TIGR00531">
    <property type="entry name" value="BCCP"/>
    <property type="match status" value="1"/>
</dbReference>
<comment type="caution">
    <text evidence="5">The sequence shown here is derived from an EMBL/GenBank/DDBJ whole genome shotgun (WGS) entry which is preliminary data.</text>
</comment>
<dbReference type="Gene3D" id="2.40.50.100">
    <property type="match status" value="1"/>
</dbReference>
<dbReference type="InterPro" id="IPR000089">
    <property type="entry name" value="Biotin_lipoyl"/>
</dbReference>
<dbReference type="AlphaFoldDB" id="A0A1U7M8P0"/>
<dbReference type="UniPathway" id="UPA00094"/>
<dbReference type="SUPFAM" id="SSF51230">
    <property type="entry name" value="Single hybrid motif"/>
    <property type="match status" value="1"/>
</dbReference>
<dbReference type="Pfam" id="PF00364">
    <property type="entry name" value="Biotin_lipoyl"/>
    <property type="match status" value="1"/>
</dbReference>
<evidence type="ECO:0000256" key="3">
    <source>
        <dbReference type="RuleBase" id="RU364072"/>
    </source>
</evidence>
<accession>A0A1U7M8P0</accession>
<dbReference type="PROSITE" id="PS50968">
    <property type="entry name" value="BIOTINYL_LIPOYL"/>
    <property type="match status" value="1"/>
</dbReference>
<protein>
    <recommendedName>
        <fullName evidence="1 3">Biotin carboxyl carrier protein of acetyl-CoA carboxylase</fullName>
    </recommendedName>
</protein>
<feature type="domain" description="Lipoyl-binding" evidence="4">
    <location>
        <begin position="79"/>
        <end position="155"/>
    </location>
</feature>
<dbReference type="InterPro" id="IPR001249">
    <property type="entry name" value="AcCoA_biotinCC"/>
</dbReference>
<keyword evidence="2 3" id="KW-0092">Biotin</keyword>
<evidence type="ECO:0000313" key="5">
    <source>
        <dbReference type="EMBL" id="OLS03704.1"/>
    </source>
</evidence>
<dbReference type="PANTHER" id="PTHR45266:SF3">
    <property type="entry name" value="OXALOACETATE DECARBOXYLASE ALPHA CHAIN"/>
    <property type="match status" value="1"/>
</dbReference>
<dbReference type="GO" id="GO:0009317">
    <property type="term" value="C:acetyl-CoA carboxylase complex"/>
    <property type="evidence" value="ECO:0007669"/>
    <property type="project" value="InterPro"/>
</dbReference>
<name>A0A1U7M8P0_TISCR</name>
<comment type="pathway">
    <text evidence="3">Lipid metabolism; fatty acid biosynthesis.</text>
</comment>
<organism evidence="5 6">
    <name type="scientific">Tissierella creatinophila DSM 6911</name>
    <dbReference type="NCBI Taxonomy" id="1123403"/>
    <lineage>
        <taxon>Bacteria</taxon>
        <taxon>Bacillati</taxon>
        <taxon>Bacillota</taxon>
        <taxon>Tissierellia</taxon>
        <taxon>Tissierellales</taxon>
        <taxon>Tissierellaceae</taxon>
        <taxon>Tissierella</taxon>
    </lineage>
</organism>
<keyword evidence="6" id="KW-1185">Reference proteome</keyword>
<dbReference type="GO" id="GO:0006633">
    <property type="term" value="P:fatty acid biosynthetic process"/>
    <property type="evidence" value="ECO:0007669"/>
    <property type="project" value="UniProtKB-UniPathway"/>
</dbReference>
<gene>
    <name evidence="5" type="primary">accB</name>
    <name evidence="5" type="ORF">TICRE_02170</name>
</gene>
<dbReference type="OrthoDB" id="9811735at2"/>
<keyword evidence="3" id="KW-0444">Lipid biosynthesis</keyword>
<dbReference type="PANTHER" id="PTHR45266">
    <property type="entry name" value="OXALOACETATE DECARBOXYLASE ALPHA CHAIN"/>
    <property type="match status" value="1"/>
</dbReference>
<evidence type="ECO:0000256" key="1">
    <source>
        <dbReference type="ARBA" id="ARBA00017562"/>
    </source>
</evidence>
<evidence type="ECO:0000259" key="4">
    <source>
        <dbReference type="PROSITE" id="PS50968"/>
    </source>
</evidence>
<dbReference type="GO" id="GO:0003989">
    <property type="term" value="F:acetyl-CoA carboxylase activity"/>
    <property type="evidence" value="ECO:0007669"/>
    <property type="project" value="InterPro"/>
</dbReference>
<reference evidence="5 6" key="1">
    <citation type="submission" date="2016-02" db="EMBL/GenBank/DDBJ databases">
        <title>Genome sequence of Tissierella creatinophila DSM 6911.</title>
        <authorList>
            <person name="Poehlein A."/>
            <person name="Daniel R."/>
        </authorList>
    </citation>
    <scope>NUCLEOTIDE SEQUENCE [LARGE SCALE GENOMIC DNA]</scope>
    <source>
        <strain evidence="5 6">DSM 6911</strain>
    </source>
</reference>
<keyword evidence="3" id="KW-0275">Fatty acid biosynthesis</keyword>
<keyword evidence="3" id="KW-0276">Fatty acid metabolism</keyword>